<feature type="coiled-coil region" evidence="10">
    <location>
        <begin position="445"/>
        <end position="472"/>
    </location>
</feature>
<feature type="domain" description="RING-type" evidence="12">
    <location>
        <begin position="138"/>
        <end position="192"/>
    </location>
</feature>
<feature type="region of interest" description="Disordered" evidence="11">
    <location>
        <begin position="1"/>
        <end position="50"/>
    </location>
</feature>
<evidence type="ECO:0000259" key="12">
    <source>
        <dbReference type="PROSITE" id="PS50089"/>
    </source>
</evidence>
<dbReference type="GO" id="GO:0061630">
    <property type="term" value="F:ubiquitin protein ligase activity"/>
    <property type="evidence" value="ECO:0007669"/>
    <property type="project" value="UniProtKB-EC"/>
</dbReference>
<dbReference type="GO" id="GO:0008270">
    <property type="term" value="F:zinc ion binding"/>
    <property type="evidence" value="ECO:0007669"/>
    <property type="project" value="UniProtKB-KW"/>
</dbReference>
<comment type="catalytic activity">
    <reaction evidence="1">
        <text>[E2 ubiquitin-conjugating enzyme]-S-ubiquitinyl-L-cysteine + [acceptor protein]-L-lysine = [E2 ubiquitin-conjugating enzyme]-L-cysteine + [acceptor protein]-N(6)-ubiquitinyl-L-lysine.</text>
        <dbReference type="EC" id="2.3.2.31"/>
    </reaction>
</comment>
<evidence type="ECO:0000256" key="8">
    <source>
        <dbReference type="ARBA" id="ARBA00022833"/>
    </source>
</evidence>
<organism evidence="14 15">
    <name type="scientific">Pseudomicrostroma glucosiphilum</name>
    <dbReference type="NCBI Taxonomy" id="1684307"/>
    <lineage>
        <taxon>Eukaryota</taxon>
        <taxon>Fungi</taxon>
        <taxon>Dikarya</taxon>
        <taxon>Basidiomycota</taxon>
        <taxon>Ustilaginomycotina</taxon>
        <taxon>Exobasidiomycetes</taxon>
        <taxon>Microstromatales</taxon>
        <taxon>Microstromatales incertae sedis</taxon>
        <taxon>Pseudomicrostroma</taxon>
    </lineage>
</organism>
<evidence type="ECO:0000256" key="7">
    <source>
        <dbReference type="ARBA" id="ARBA00022786"/>
    </source>
</evidence>
<dbReference type="OrthoDB" id="10009520at2759"/>
<dbReference type="Pfam" id="PF22191">
    <property type="entry name" value="IBR_1"/>
    <property type="match status" value="1"/>
</dbReference>
<dbReference type="PROSITE" id="PS50089">
    <property type="entry name" value="ZF_RING_2"/>
    <property type="match status" value="1"/>
</dbReference>
<evidence type="ECO:0000313" key="15">
    <source>
        <dbReference type="Proteomes" id="UP000245942"/>
    </source>
</evidence>
<reference evidence="14 15" key="1">
    <citation type="journal article" date="2018" name="Mol. Biol. Evol.">
        <title>Broad Genomic Sampling Reveals a Smut Pathogenic Ancestry of the Fungal Clade Ustilaginomycotina.</title>
        <authorList>
            <person name="Kijpornyongpan T."/>
            <person name="Mondo S.J."/>
            <person name="Barry K."/>
            <person name="Sandor L."/>
            <person name="Lee J."/>
            <person name="Lipzen A."/>
            <person name="Pangilinan J."/>
            <person name="LaButti K."/>
            <person name="Hainaut M."/>
            <person name="Henrissat B."/>
            <person name="Grigoriev I.V."/>
            <person name="Spatafora J.W."/>
            <person name="Aime M.C."/>
        </authorList>
    </citation>
    <scope>NUCLEOTIDE SEQUENCE [LARGE SCALE GENOMIC DNA]</scope>
    <source>
        <strain evidence="14 15">MCA 4718</strain>
    </source>
</reference>
<dbReference type="FunFam" id="3.30.40.10:FF:000019">
    <property type="entry name" value="RBR-type E3 ubiquitin transferase"/>
    <property type="match status" value="1"/>
</dbReference>
<evidence type="ECO:0000256" key="2">
    <source>
        <dbReference type="ARBA" id="ARBA00012251"/>
    </source>
</evidence>
<name>A0A316UDY7_9BASI</name>
<feature type="domain" description="RING-type" evidence="13">
    <location>
        <begin position="134"/>
        <end position="353"/>
    </location>
</feature>
<dbReference type="InterPro" id="IPR048962">
    <property type="entry name" value="ARIH1-like_UBL"/>
</dbReference>
<dbReference type="GO" id="GO:0016567">
    <property type="term" value="P:protein ubiquitination"/>
    <property type="evidence" value="ECO:0007669"/>
    <property type="project" value="InterPro"/>
</dbReference>
<proteinExistence type="predicted"/>
<dbReference type="CDD" id="cd20356">
    <property type="entry name" value="Rcat_RBR_HHARI-like"/>
    <property type="match status" value="1"/>
</dbReference>
<evidence type="ECO:0000256" key="6">
    <source>
        <dbReference type="ARBA" id="ARBA00022771"/>
    </source>
</evidence>
<dbReference type="Proteomes" id="UP000245942">
    <property type="component" value="Unassembled WGS sequence"/>
</dbReference>
<dbReference type="STRING" id="1684307.A0A316UDY7"/>
<evidence type="ECO:0000256" key="10">
    <source>
        <dbReference type="SAM" id="Coils"/>
    </source>
</evidence>
<evidence type="ECO:0000256" key="4">
    <source>
        <dbReference type="ARBA" id="ARBA00022723"/>
    </source>
</evidence>
<dbReference type="EMBL" id="KZ819322">
    <property type="protein sequence ID" value="PWN23426.1"/>
    <property type="molecule type" value="Genomic_DNA"/>
</dbReference>
<dbReference type="Pfam" id="PF01485">
    <property type="entry name" value="IBR"/>
    <property type="match status" value="1"/>
</dbReference>
<dbReference type="SUPFAM" id="SSF57850">
    <property type="entry name" value="RING/U-box"/>
    <property type="match status" value="3"/>
</dbReference>
<evidence type="ECO:0000313" key="14">
    <source>
        <dbReference type="EMBL" id="PWN23426.1"/>
    </source>
</evidence>
<dbReference type="GeneID" id="37013571"/>
<dbReference type="InterPro" id="IPR002867">
    <property type="entry name" value="IBR_dom"/>
</dbReference>
<keyword evidence="4" id="KW-0479">Metal-binding</keyword>
<keyword evidence="6 9" id="KW-0863">Zinc-finger</keyword>
<evidence type="ECO:0000256" key="1">
    <source>
        <dbReference type="ARBA" id="ARBA00001798"/>
    </source>
</evidence>
<dbReference type="FunFam" id="1.20.120.1750:FF:000007">
    <property type="entry name" value="RBR-type E3 ubiquitin transferase"/>
    <property type="match status" value="1"/>
</dbReference>
<dbReference type="SMART" id="SM00647">
    <property type="entry name" value="IBR"/>
    <property type="match status" value="2"/>
</dbReference>
<dbReference type="Pfam" id="PF21235">
    <property type="entry name" value="UBA_ARI1"/>
    <property type="match status" value="1"/>
</dbReference>
<dbReference type="EC" id="2.3.2.31" evidence="2"/>
<dbReference type="InterPro" id="IPR013083">
    <property type="entry name" value="Znf_RING/FYVE/PHD"/>
</dbReference>
<feature type="compositionally biased region" description="Acidic residues" evidence="11">
    <location>
        <begin position="1"/>
        <end position="20"/>
    </location>
</feature>
<gene>
    <name evidence="14" type="ORF">BCV69DRAFT_281042</name>
</gene>
<keyword evidence="8" id="KW-0862">Zinc</keyword>
<dbReference type="RefSeq" id="XP_025350586.1">
    <property type="nucleotide sequence ID" value="XM_025491837.1"/>
</dbReference>
<dbReference type="InterPro" id="IPR017907">
    <property type="entry name" value="Znf_RING_CS"/>
</dbReference>
<dbReference type="InterPro" id="IPR045840">
    <property type="entry name" value="Ariadne"/>
</dbReference>
<evidence type="ECO:0000259" key="13">
    <source>
        <dbReference type="PROSITE" id="PS51873"/>
    </source>
</evidence>
<dbReference type="Pfam" id="PF00097">
    <property type="entry name" value="zf-C3HC4"/>
    <property type="match status" value="1"/>
</dbReference>
<dbReference type="InterPro" id="IPR031127">
    <property type="entry name" value="E3_UB_ligase_RBR"/>
</dbReference>
<dbReference type="InterPro" id="IPR001841">
    <property type="entry name" value="Znf_RING"/>
</dbReference>
<evidence type="ECO:0000256" key="11">
    <source>
        <dbReference type="SAM" id="MobiDB-lite"/>
    </source>
</evidence>
<keyword evidence="5" id="KW-0677">Repeat</keyword>
<keyword evidence="3" id="KW-0808">Transferase</keyword>
<evidence type="ECO:0000256" key="3">
    <source>
        <dbReference type="ARBA" id="ARBA00022679"/>
    </source>
</evidence>
<keyword evidence="7" id="KW-0833">Ubl conjugation pathway</keyword>
<dbReference type="AlphaFoldDB" id="A0A316UDY7"/>
<dbReference type="CDD" id="cd20346">
    <property type="entry name" value="BRcat_RBR_ANKIB1"/>
    <property type="match status" value="1"/>
</dbReference>
<accession>A0A316UDY7</accession>
<dbReference type="Pfam" id="PF19422">
    <property type="entry name" value="Ariadne"/>
    <property type="match status" value="1"/>
</dbReference>
<dbReference type="Gene3D" id="1.20.120.1750">
    <property type="match status" value="1"/>
</dbReference>
<dbReference type="PROSITE" id="PS51873">
    <property type="entry name" value="TRIAD"/>
    <property type="match status" value="1"/>
</dbReference>
<dbReference type="InterPro" id="IPR018957">
    <property type="entry name" value="Znf_C3HC4_RING-type"/>
</dbReference>
<keyword evidence="10" id="KW-0175">Coiled coil</keyword>
<dbReference type="PROSITE" id="PS00518">
    <property type="entry name" value="ZF_RING_1"/>
    <property type="match status" value="1"/>
</dbReference>
<dbReference type="Gene3D" id="3.30.40.10">
    <property type="entry name" value="Zinc/RING finger domain, C3HC4 (zinc finger)"/>
    <property type="match status" value="1"/>
</dbReference>
<dbReference type="CDD" id="cd16625">
    <property type="entry name" value="RING-HC_RBR_HEL2-like"/>
    <property type="match status" value="1"/>
</dbReference>
<sequence>MDEDSDAFYADDDEEEDAESDVMLGGDADDDEAGFDAAGDEAFSHDTSGKGKRKAHEVEFTCLDLAALQQQQKKEVDHVAGMFVVRDTDAAILLRHFGWNKERLIERYMDDPDAVKIEAGVIDDPTRPRLLPSADFTCSICYLSSEDENSGRMETLALGCGHRFCSDCYRHYIEQKVKEEGESRRVQCMQEKCKLVVDEKTVKMLVAPAIYEKYKDLLDRTYVDDSQLFRWCPAPNCQNAIECHVSSKKLKTVVPSVRCDCGNAFCFGCGQAAHAPAICPVVKLWIKKCEDDSETANWIQANTKECPECASTIEKNGGCNHMTCKRCRYEWCWVCEGKWSDHGTSWFNCNRFDEKNVANSKDNQAKSRASLERYLHYFNRFANHEQSAKLDRDLYSKTEKKMEKLQHTTNLTWIEVQFLKKAVDTLTECRMTLKWTYCMAFYLKRNNMTELFEDNQRDLESATENLSEQLEAEIEPETIPTLRQKVTDLTVYVSRRREILLSDTAQGFEEGRWEWNQSF</sequence>
<evidence type="ECO:0000256" key="5">
    <source>
        <dbReference type="ARBA" id="ARBA00022737"/>
    </source>
</evidence>
<dbReference type="InterPro" id="IPR044066">
    <property type="entry name" value="TRIAD_supradom"/>
</dbReference>
<dbReference type="SMART" id="SM00184">
    <property type="entry name" value="RING"/>
    <property type="match status" value="2"/>
</dbReference>
<dbReference type="PANTHER" id="PTHR11685">
    <property type="entry name" value="RBR FAMILY RING FINGER AND IBR DOMAIN-CONTAINING"/>
    <property type="match status" value="1"/>
</dbReference>
<evidence type="ECO:0000256" key="9">
    <source>
        <dbReference type="PROSITE-ProRule" id="PRU00175"/>
    </source>
</evidence>
<protein>
    <recommendedName>
        <fullName evidence="2">RBR-type E3 ubiquitin transferase</fullName>
        <ecNumber evidence="2">2.3.2.31</ecNumber>
    </recommendedName>
</protein>
<keyword evidence="15" id="KW-1185">Reference proteome</keyword>